<accession>A0A7R9U9L8</accession>
<dbReference type="GO" id="GO:0006672">
    <property type="term" value="P:ceramide metabolic process"/>
    <property type="evidence" value="ECO:0007669"/>
    <property type="project" value="InterPro"/>
</dbReference>
<evidence type="ECO:0000256" key="4">
    <source>
        <dbReference type="ARBA" id="ARBA00022801"/>
    </source>
</evidence>
<dbReference type="AlphaFoldDB" id="A0A7R9U9L8"/>
<evidence type="ECO:0000256" key="6">
    <source>
        <dbReference type="ARBA" id="ARBA00023136"/>
    </source>
</evidence>
<evidence type="ECO:0000256" key="7">
    <source>
        <dbReference type="PIRSR" id="PIRSR608901-1"/>
    </source>
</evidence>
<dbReference type="GO" id="GO:0016811">
    <property type="term" value="F:hydrolase activity, acting on carbon-nitrogen (but not peptide) bonds, in linear amides"/>
    <property type="evidence" value="ECO:0007669"/>
    <property type="project" value="InterPro"/>
</dbReference>
<feature type="transmembrane region" description="Helical" evidence="9">
    <location>
        <begin position="59"/>
        <end position="78"/>
    </location>
</feature>
<dbReference type="EMBL" id="HBEA01011578">
    <property type="protein sequence ID" value="CAD8259349.1"/>
    <property type="molecule type" value="Transcribed_RNA"/>
</dbReference>
<evidence type="ECO:0000256" key="8">
    <source>
        <dbReference type="PIRSR" id="PIRSR608901-2"/>
    </source>
</evidence>
<evidence type="ECO:0000256" key="3">
    <source>
        <dbReference type="ARBA" id="ARBA00022692"/>
    </source>
</evidence>
<dbReference type="Pfam" id="PF05875">
    <property type="entry name" value="Ceramidase"/>
    <property type="match status" value="1"/>
</dbReference>
<keyword evidence="6 9" id="KW-0472">Membrane</keyword>
<gene>
    <name evidence="10" type="ORF">PPYR1160_LOCUS8851</name>
</gene>
<proteinExistence type="inferred from homology"/>
<feature type="binding site" evidence="8">
    <location>
        <position position="79"/>
    </location>
    <ligand>
        <name>Zn(2+)</name>
        <dbReference type="ChEBI" id="CHEBI:29105"/>
        <note>catalytic</note>
    </ligand>
</feature>
<keyword evidence="7" id="KW-0479">Metal-binding</keyword>
<dbReference type="GO" id="GO:0005789">
    <property type="term" value="C:endoplasmic reticulum membrane"/>
    <property type="evidence" value="ECO:0007669"/>
    <property type="project" value="TreeGrafter"/>
</dbReference>
<dbReference type="PANTHER" id="PTHR46187">
    <property type="entry name" value="ALKALINE CERAMIDASE 3"/>
    <property type="match status" value="1"/>
</dbReference>
<dbReference type="GO" id="GO:0046872">
    <property type="term" value="F:metal ion binding"/>
    <property type="evidence" value="ECO:0007669"/>
    <property type="project" value="UniProtKB-KW"/>
</dbReference>
<evidence type="ECO:0008006" key="11">
    <source>
        <dbReference type="Google" id="ProtNLM"/>
    </source>
</evidence>
<keyword evidence="3 9" id="KW-0812">Transmembrane</keyword>
<evidence type="ECO:0000256" key="2">
    <source>
        <dbReference type="ARBA" id="ARBA00009780"/>
    </source>
</evidence>
<evidence type="ECO:0000313" key="10">
    <source>
        <dbReference type="EMBL" id="CAD8259349.1"/>
    </source>
</evidence>
<keyword evidence="4" id="KW-0378">Hydrolase</keyword>
<feature type="binding site" evidence="7">
    <location>
        <position position="17"/>
    </location>
    <ligand>
        <name>Ca(2+)</name>
        <dbReference type="ChEBI" id="CHEBI:29108"/>
    </ligand>
</feature>
<comment type="similarity">
    <text evidence="2">Belongs to the alkaline ceramidase family.</text>
</comment>
<dbReference type="PANTHER" id="PTHR46187:SF3">
    <property type="entry name" value="ALKALINE CERAMIDASE 3"/>
    <property type="match status" value="1"/>
</dbReference>
<feature type="binding site" evidence="7">
    <location>
        <position position="31"/>
    </location>
    <ligand>
        <name>Ca(2+)</name>
        <dbReference type="ChEBI" id="CHEBI:29108"/>
    </ligand>
</feature>
<feature type="binding site" evidence="7">
    <location>
        <position position="15"/>
    </location>
    <ligand>
        <name>Ca(2+)</name>
        <dbReference type="ChEBI" id="CHEBI:29108"/>
    </ligand>
</feature>
<evidence type="ECO:0000256" key="1">
    <source>
        <dbReference type="ARBA" id="ARBA00004141"/>
    </source>
</evidence>
<organism evidence="10">
    <name type="scientific">Pinguiococcus pyrenoidosus</name>
    <dbReference type="NCBI Taxonomy" id="172671"/>
    <lineage>
        <taxon>Eukaryota</taxon>
        <taxon>Sar</taxon>
        <taxon>Stramenopiles</taxon>
        <taxon>Ochrophyta</taxon>
        <taxon>Pinguiophyceae</taxon>
        <taxon>Pinguiochrysidales</taxon>
        <taxon>Pinguiochrysidaceae</taxon>
        <taxon>Pinguiococcus</taxon>
    </lineage>
</organism>
<comment type="subcellular location">
    <subcellularLocation>
        <location evidence="1">Membrane</location>
        <topology evidence="1">Multi-pass membrane protein</topology>
    </subcellularLocation>
</comment>
<evidence type="ECO:0000256" key="9">
    <source>
        <dbReference type="SAM" id="Phobius"/>
    </source>
</evidence>
<feature type="transmembrane region" description="Helical" evidence="9">
    <location>
        <begin position="120"/>
        <end position="138"/>
    </location>
</feature>
<comment type="cofactor">
    <cofactor evidence="8">
        <name>Zn(2+)</name>
        <dbReference type="ChEBI" id="CHEBI:29105"/>
    </cofactor>
</comment>
<name>A0A7R9U9L8_9STRA</name>
<evidence type="ECO:0000256" key="5">
    <source>
        <dbReference type="ARBA" id="ARBA00022989"/>
    </source>
</evidence>
<keyword evidence="5 9" id="KW-1133">Transmembrane helix</keyword>
<keyword evidence="7" id="KW-0106">Calcium</keyword>
<sequence>MSVLQALMSKSNIEWCEAHVARYAYSSNVSELENTLSSFVYLPVAAYLMLRHSKHNMPFWFYFTEIVLCVVGVGSAIFHGTETYLGELLDEVPMTFLALGYLMQREDCHEWTTRGSWKWMALRSSAVGVAVLSWILYLKTRNFEVFKVSFVLLVVMYVRALRSAQLGTVR</sequence>
<keyword evidence="8" id="KW-0862">Zinc</keyword>
<dbReference type="InterPro" id="IPR008901">
    <property type="entry name" value="ACER"/>
</dbReference>
<protein>
    <recommendedName>
        <fullName evidence="11">Alkaline ceramidase</fullName>
    </recommendedName>
</protein>
<reference evidence="10" key="1">
    <citation type="submission" date="2021-01" db="EMBL/GenBank/DDBJ databases">
        <authorList>
            <person name="Corre E."/>
            <person name="Pelletier E."/>
            <person name="Niang G."/>
            <person name="Scheremetjew M."/>
            <person name="Finn R."/>
            <person name="Kale V."/>
            <person name="Holt S."/>
            <person name="Cochrane G."/>
            <person name="Meng A."/>
            <person name="Brown T."/>
            <person name="Cohen L."/>
        </authorList>
    </citation>
    <scope>NUCLEOTIDE SEQUENCE</scope>
    <source>
        <strain evidence="10">CCMP2078</strain>
    </source>
</reference>